<evidence type="ECO:0000256" key="1">
    <source>
        <dbReference type="SAM" id="MobiDB-lite"/>
    </source>
</evidence>
<dbReference type="PANTHER" id="PTHR30469">
    <property type="entry name" value="MULTIDRUG RESISTANCE PROTEIN MDTA"/>
    <property type="match status" value="1"/>
</dbReference>
<name>A0A1F6TJT0_9PROT</name>
<feature type="region of interest" description="Disordered" evidence="1">
    <location>
        <begin position="222"/>
        <end position="242"/>
    </location>
</feature>
<dbReference type="Pfam" id="PF25967">
    <property type="entry name" value="RND-MFP_C"/>
    <property type="match status" value="1"/>
</dbReference>
<comment type="caution">
    <text evidence="4">The sequence shown here is derived from an EMBL/GenBank/DDBJ whole genome shotgun (WGS) entry which is preliminary data.</text>
</comment>
<gene>
    <name evidence="4" type="ORF">A2V92_06435</name>
</gene>
<evidence type="ECO:0000259" key="3">
    <source>
        <dbReference type="Pfam" id="PF25967"/>
    </source>
</evidence>
<accession>A0A1F6TJT0</accession>
<dbReference type="InterPro" id="IPR058627">
    <property type="entry name" value="MdtA-like_C"/>
</dbReference>
<organism evidence="4 5">
    <name type="scientific">Candidatus Muproteobacteria bacterium RBG_16_65_31</name>
    <dbReference type="NCBI Taxonomy" id="1817759"/>
    <lineage>
        <taxon>Bacteria</taxon>
        <taxon>Pseudomonadati</taxon>
        <taxon>Pseudomonadota</taxon>
        <taxon>Candidatus Muproteobacteria</taxon>
    </lineage>
</organism>
<feature type="signal peptide" evidence="2">
    <location>
        <begin position="1"/>
        <end position="19"/>
    </location>
</feature>
<dbReference type="AlphaFoldDB" id="A0A1F6TJT0"/>
<evidence type="ECO:0000313" key="4">
    <source>
        <dbReference type="EMBL" id="OGI45325.1"/>
    </source>
</evidence>
<evidence type="ECO:0000256" key="2">
    <source>
        <dbReference type="SAM" id="SignalP"/>
    </source>
</evidence>
<keyword evidence="2" id="KW-0732">Signal</keyword>
<feature type="domain" description="Multidrug resistance protein MdtA-like C-terminal permuted SH3" evidence="3">
    <location>
        <begin position="152"/>
        <end position="210"/>
    </location>
</feature>
<dbReference type="PROSITE" id="PS51257">
    <property type="entry name" value="PROKAR_LIPOPROTEIN"/>
    <property type="match status" value="1"/>
</dbReference>
<feature type="chain" id="PRO_5009225558" description="Multidrug resistance protein MdtA-like C-terminal permuted SH3 domain-containing protein" evidence="2">
    <location>
        <begin position="20"/>
        <end position="242"/>
    </location>
</feature>
<dbReference type="Proteomes" id="UP000179344">
    <property type="component" value="Unassembled WGS sequence"/>
</dbReference>
<dbReference type="PANTHER" id="PTHR30469:SF15">
    <property type="entry name" value="HLYD FAMILY OF SECRETION PROTEINS"/>
    <property type="match status" value="1"/>
</dbReference>
<evidence type="ECO:0000313" key="5">
    <source>
        <dbReference type="Proteomes" id="UP000179344"/>
    </source>
</evidence>
<proteinExistence type="predicted"/>
<dbReference type="GO" id="GO:0015562">
    <property type="term" value="F:efflux transmembrane transporter activity"/>
    <property type="evidence" value="ECO:0007669"/>
    <property type="project" value="TreeGrafter"/>
</dbReference>
<protein>
    <recommendedName>
        <fullName evidence="3">Multidrug resistance protein MdtA-like C-terminal permuted SH3 domain-containing protein</fullName>
    </recommendedName>
</protein>
<reference evidence="4 5" key="1">
    <citation type="journal article" date="2016" name="Nat. Commun.">
        <title>Thousands of microbial genomes shed light on interconnected biogeochemical processes in an aquifer system.</title>
        <authorList>
            <person name="Anantharaman K."/>
            <person name="Brown C.T."/>
            <person name="Hug L.A."/>
            <person name="Sharon I."/>
            <person name="Castelle C.J."/>
            <person name="Probst A.J."/>
            <person name="Thomas B.C."/>
            <person name="Singh A."/>
            <person name="Wilkins M.J."/>
            <person name="Karaoz U."/>
            <person name="Brodie E.L."/>
            <person name="Williams K.H."/>
            <person name="Hubbard S.S."/>
            <person name="Banfield J.F."/>
        </authorList>
    </citation>
    <scope>NUCLEOTIDE SEQUENCE [LARGE SCALE GENOMIC DNA]</scope>
</reference>
<dbReference type="GO" id="GO:1990281">
    <property type="term" value="C:efflux pump complex"/>
    <property type="evidence" value="ECO:0007669"/>
    <property type="project" value="TreeGrafter"/>
</dbReference>
<dbReference type="Gene3D" id="2.40.420.20">
    <property type="match status" value="1"/>
</dbReference>
<sequence>MHRSSIARLLAPVAIVALAACGKEAPKPQEKITPITTYTVAARDLPVTETAVGAETAVGLAQEFDPTRDIARRYYVRLPFPIEIARRLRPGQAITVTNFSDNRSATGYIRQILPALNTLTQTTEVIVEVRNPGAWRPAGSVRGEVVLGVRRNALVVPEQAVVLRPAGSVVYVPEGEIVRERVVTQGIRRNGEVEIVAGLKAGEVVAVDGAGLLSDGARIKLRDAAPPDRGGAAPNMGPKKAP</sequence>
<dbReference type="EMBL" id="MFST01000003">
    <property type="protein sequence ID" value="OGI45325.1"/>
    <property type="molecule type" value="Genomic_DNA"/>
</dbReference>